<dbReference type="GO" id="GO:0003677">
    <property type="term" value="F:DNA binding"/>
    <property type="evidence" value="ECO:0007669"/>
    <property type="project" value="UniProtKB-KW"/>
</dbReference>
<dbReference type="RefSeq" id="WP_146719759.1">
    <property type="nucleotide sequence ID" value="NZ_BSUI01000011.1"/>
</dbReference>
<keyword evidence="2" id="KW-1185">Reference proteome</keyword>
<organism evidence="1 2">
    <name type="scientific">Deinococcus metallilatus</name>
    <dbReference type="NCBI Taxonomy" id="1211322"/>
    <lineage>
        <taxon>Bacteria</taxon>
        <taxon>Thermotogati</taxon>
        <taxon>Deinococcota</taxon>
        <taxon>Deinococci</taxon>
        <taxon>Deinococcales</taxon>
        <taxon>Deinococcaceae</taxon>
        <taxon>Deinococcus</taxon>
    </lineage>
</organism>
<protein>
    <submittedName>
        <fullName evidence="1">DNA-binding transcriptional LysR family regulator</fullName>
    </submittedName>
</protein>
<dbReference type="EMBL" id="JACHFV010000015">
    <property type="protein sequence ID" value="MBB5296936.1"/>
    <property type="molecule type" value="Genomic_DNA"/>
</dbReference>
<dbReference type="Proteomes" id="UP000536909">
    <property type="component" value="Unassembled WGS sequence"/>
</dbReference>
<reference evidence="1 2" key="1">
    <citation type="submission" date="2020-08" db="EMBL/GenBank/DDBJ databases">
        <title>Genomic Encyclopedia of Type Strains, Phase IV (KMG-IV): sequencing the most valuable type-strain genomes for metagenomic binning, comparative biology and taxonomic classification.</title>
        <authorList>
            <person name="Goeker M."/>
        </authorList>
    </citation>
    <scope>NUCLEOTIDE SEQUENCE [LARGE SCALE GENOMIC DNA]</scope>
    <source>
        <strain evidence="1 2">DSM 105434</strain>
    </source>
</reference>
<name>A0ABR6N0B0_9DEIO</name>
<evidence type="ECO:0000313" key="1">
    <source>
        <dbReference type="EMBL" id="MBB5296936.1"/>
    </source>
</evidence>
<keyword evidence="1" id="KW-0238">DNA-binding</keyword>
<gene>
    <name evidence="1" type="ORF">HNQ10_003796</name>
</gene>
<accession>A0ABR6N0B0</accession>
<evidence type="ECO:0000313" key="2">
    <source>
        <dbReference type="Proteomes" id="UP000536909"/>
    </source>
</evidence>
<sequence>MDGQLQAPQEQIGQPLYTGRVRGMVLNDIGERLLPYAQAMNRNVREVADLFSDLRKRSAGRVSVALSARAIAVVRQATSGS</sequence>
<proteinExistence type="predicted"/>
<comment type="caution">
    <text evidence="1">The sequence shown here is derived from an EMBL/GenBank/DDBJ whole genome shotgun (WGS) entry which is preliminary data.</text>
</comment>